<dbReference type="InterPro" id="IPR010982">
    <property type="entry name" value="Lambda_DNA-bd_dom_sf"/>
</dbReference>
<dbReference type="InterPro" id="IPR001387">
    <property type="entry name" value="Cro/C1-type_HTH"/>
</dbReference>
<dbReference type="Gene3D" id="1.10.260.40">
    <property type="entry name" value="lambda repressor-like DNA-binding domains"/>
    <property type="match status" value="1"/>
</dbReference>
<comment type="caution">
    <text evidence="3">The sequence shown here is derived from an EMBL/GenBank/DDBJ whole genome shotgun (WGS) entry which is preliminary data.</text>
</comment>
<dbReference type="GO" id="GO:0005829">
    <property type="term" value="C:cytosol"/>
    <property type="evidence" value="ECO:0007669"/>
    <property type="project" value="TreeGrafter"/>
</dbReference>
<proteinExistence type="predicted"/>
<dbReference type="SMART" id="SM00530">
    <property type="entry name" value="HTH_XRE"/>
    <property type="match status" value="1"/>
</dbReference>
<accession>A0A7W6DV15</accession>
<dbReference type="InterPro" id="IPR050807">
    <property type="entry name" value="TransReg_Diox_bact_type"/>
</dbReference>
<dbReference type="GO" id="GO:0003700">
    <property type="term" value="F:DNA-binding transcription factor activity"/>
    <property type="evidence" value="ECO:0007669"/>
    <property type="project" value="TreeGrafter"/>
</dbReference>
<dbReference type="Pfam" id="PF01381">
    <property type="entry name" value="HTH_3"/>
    <property type="match status" value="1"/>
</dbReference>
<evidence type="ECO:0000313" key="4">
    <source>
        <dbReference type="Proteomes" id="UP000541426"/>
    </source>
</evidence>
<name>A0A7W6DV15_9RHOB</name>
<dbReference type="Gene3D" id="2.60.120.10">
    <property type="entry name" value="Jelly Rolls"/>
    <property type="match status" value="1"/>
</dbReference>
<feature type="domain" description="HTH cro/C1-type" evidence="2">
    <location>
        <begin position="13"/>
        <end position="67"/>
    </location>
</feature>
<dbReference type="SUPFAM" id="SSF51182">
    <property type="entry name" value="RmlC-like cupins"/>
    <property type="match status" value="1"/>
</dbReference>
<gene>
    <name evidence="3" type="ORF">GGQ68_002981</name>
</gene>
<dbReference type="PANTHER" id="PTHR46797:SF10">
    <property type="entry name" value="BLR1115 PROTEIN"/>
    <property type="match status" value="1"/>
</dbReference>
<dbReference type="AlphaFoldDB" id="A0A7W6DV15"/>
<dbReference type="GO" id="GO:0003677">
    <property type="term" value="F:DNA binding"/>
    <property type="evidence" value="ECO:0007669"/>
    <property type="project" value="UniProtKB-KW"/>
</dbReference>
<keyword evidence="1" id="KW-0238">DNA-binding</keyword>
<dbReference type="InterPro" id="IPR011051">
    <property type="entry name" value="RmlC_Cupin_sf"/>
</dbReference>
<dbReference type="InterPro" id="IPR014710">
    <property type="entry name" value="RmlC-like_jellyroll"/>
</dbReference>
<evidence type="ECO:0000259" key="2">
    <source>
        <dbReference type="PROSITE" id="PS50943"/>
    </source>
</evidence>
<dbReference type="CDD" id="cd00093">
    <property type="entry name" value="HTH_XRE"/>
    <property type="match status" value="1"/>
</dbReference>
<evidence type="ECO:0000256" key="1">
    <source>
        <dbReference type="ARBA" id="ARBA00023125"/>
    </source>
</evidence>
<keyword evidence="4" id="KW-1185">Reference proteome</keyword>
<sequence>MKSELTVRLAARLSVLRAARGWTLDQLAAASGVSRAALSRLENAEVSPSADVLNRLAAAHEMTLSRLMSMMEDGFAAQIRRDDQALWRDGETGLSRRIVSPASAALSGEVVECKITPGTHWVQEAPEVAGQEHHLLMLTGYLHAVVDNEAHYLAPGDALRYKGHGEIRFVTAKGQGAKFMLCKISV</sequence>
<reference evidence="3 4" key="1">
    <citation type="submission" date="2020-08" db="EMBL/GenBank/DDBJ databases">
        <title>Genomic Encyclopedia of Type Strains, Phase IV (KMG-IV): sequencing the most valuable type-strain genomes for metagenomic binning, comparative biology and taxonomic classification.</title>
        <authorList>
            <person name="Goeker M."/>
        </authorList>
    </citation>
    <scope>NUCLEOTIDE SEQUENCE [LARGE SCALE GENOMIC DNA]</scope>
    <source>
        <strain evidence="3 4">DSM 102235</strain>
    </source>
</reference>
<dbReference type="PROSITE" id="PS50943">
    <property type="entry name" value="HTH_CROC1"/>
    <property type="match status" value="1"/>
</dbReference>
<dbReference type="EMBL" id="JACIEJ010000007">
    <property type="protein sequence ID" value="MBB3986638.1"/>
    <property type="molecule type" value="Genomic_DNA"/>
</dbReference>
<protein>
    <submittedName>
        <fullName evidence="3">Transcriptional regulator with XRE-family HTH domain</fullName>
    </submittedName>
</protein>
<dbReference type="RefSeq" id="WP_183967187.1">
    <property type="nucleotide sequence ID" value="NZ_BAABBZ010000006.1"/>
</dbReference>
<dbReference type="SUPFAM" id="SSF47413">
    <property type="entry name" value="lambda repressor-like DNA-binding domains"/>
    <property type="match status" value="1"/>
</dbReference>
<dbReference type="Proteomes" id="UP000541426">
    <property type="component" value="Unassembled WGS sequence"/>
</dbReference>
<organism evidence="3 4">
    <name type="scientific">Sagittula marina</name>
    <dbReference type="NCBI Taxonomy" id="943940"/>
    <lineage>
        <taxon>Bacteria</taxon>
        <taxon>Pseudomonadati</taxon>
        <taxon>Pseudomonadota</taxon>
        <taxon>Alphaproteobacteria</taxon>
        <taxon>Rhodobacterales</taxon>
        <taxon>Roseobacteraceae</taxon>
        <taxon>Sagittula</taxon>
    </lineage>
</organism>
<evidence type="ECO:0000313" key="3">
    <source>
        <dbReference type="EMBL" id="MBB3986638.1"/>
    </source>
</evidence>
<dbReference type="PANTHER" id="PTHR46797">
    <property type="entry name" value="HTH-TYPE TRANSCRIPTIONAL REGULATOR"/>
    <property type="match status" value="1"/>
</dbReference>